<dbReference type="InterPro" id="IPR003501">
    <property type="entry name" value="PTS_EIIB_2/3"/>
</dbReference>
<organism evidence="17 18">
    <name type="scientific">Enterobacter hormaechei</name>
    <dbReference type="NCBI Taxonomy" id="158836"/>
    <lineage>
        <taxon>Bacteria</taxon>
        <taxon>Pseudomonadati</taxon>
        <taxon>Pseudomonadota</taxon>
        <taxon>Gammaproteobacteria</taxon>
        <taxon>Enterobacterales</taxon>
        <taxon>Enterobacteriaceae</taxon>
        <taxon>Enterobacter</taxon>
        <taxon>Enterobacter cloacae complex</taxon>
    </lineage>
</organism>
<feature type="transmembrane region" description="Helical" evidence="14">
    <location>
        <begin position="124"/>
        <end position="147"/>
    </location>
</feature>
<evidence type="ECO:0000256" key="12">
    <source>
        <dbReference type="ARBA" id="ARBA00022989"/>
    </source>
</evidence>
<feature type="domain" description="PTS EIIC type-2" evidence="16">
    <location>
        <begin position="124"/>
        <end position="291"/>
    </location>
</feature>
<protein>
    <recommendedName>
        <fullName evidence="3">protein-N(pi)-phosphohistidine--D-fructose phosphotransferase</fullName>
        <ecNumber evidence="3">2.7.1.202</ecNumber>
    </recommendedName>
</protein>
<keyword evidence="13 14" id="KW-0472">Membrane</keyword>
<gene>
    <name evidence="17" type="ORF">F9C29_14360</name>
</gene>
<comment type="caution">
    <text evidence="17">The sequence shown here is derived from an EMBL/GenBank/DDBJ whole genome shotgun (WGS) entry which is preliminary data.</text>
</comment>
<keyword evidence="11" id="KW-0418">Kinase</keyword>
<keyword evidence="6" id="KW-0597">Phosphoprotein</keyword>
<dbReference type="GO" id="GO:0016301">
    <property type="term" value="F:kinase activity"/>
    <property type="evidence" value="ECO:0007669"/>
    <property type="project" value="UniProtKB-KW"/>
</dbReference>
<proteinExistence type="predicted"/>
<dbReference type="SUPFAM" id="SSF52794">
    <property type="entry name" value="PTS system IIB component-like"/>
    <property type="match status" value="1"/>
</dbReference>
<evidence type="ECO:0000256" key="14">
    <source>
        <dbReference type="SAM" id="Phobius"/>
    </source>
</evidence>
<dbReference type="GO" id="GO:0005886">
    <property type="term" value="C:plasma membrane"/>
    <property type="evidence" value="ECO:0007669"/>
    <property type="project" value="UniProtKB-SubCell"/>
</dbReference>
<name>A0A6L3XV82_9ENTR</name>
<dbReference type="InterPro" id="IPR013011">
    <property type="entry name" value="PTS_EIIB_2"/>
</dbReference>
<dbReference type="GO" id="GO:0090563">
    <property type="term" value="F:protein-phosphocysteine-sugar phosphotransferase activity"/>
    <property type="evidence" value="ECO:0007669"/>
    <property type="project" value="TreeGrafter"/>
</dbReference>
<evidence type="ECO:0000256" key="8">
    <source>
        <dbReference type="ARBA" id="ARBA00022679"/>
    </source>
</evidence>
<comment type="subcellular location">
    <subcellularLocation>
        <location evidence="2">Cell membrane</location>
        <topology evidence="2">Multi-pass membrane protein</topology>
    </subcellularLocation>
</comment>
<keyword evidence="5" id="KW-1003">Cell membrane</keyword>
<evidence type="ECO:0000256" key="13">
    <source>
        <dbReference type="ARBA" id="ARBA00023136"/>
    </source>
</evidence>
<feature type="domain" description="PTS EIIB type-2" evidence="15">
    <location>
        <begin position="6"/>
        <end position="102"/>
    </location>
</feature>
<evidence type="ECO:0000256" key="1">
    <source>
        <dbReference type="ARBA" id="ARBA00001401"/>
    </source>
</evidence>
<dbReference type="Proteomes" id="UP000476281">
    <property type="component" value="Unassembled WGS sequence"/>
</dbReference>
<dbReference type="EC" id="2.7.1.202" evidence="3"/>
<dbReference type="AlphaFoldDB" id="A0A6L3XV82"/>
<keyword evidence="8" id="KW-0808">Transferase</keyword>
<keyword evidence="7" id="KW-0762">Sugar transport</keyword>
<evidence type="ECO:0000256" key="3">
    <source>
        <dbReference type="ARBA" id="ARBA00012799"/>
    </source>
</evidence>
<evidence type="ECO:0000256" key="7">
    <source>
        <dbReference type="ARBA" id="ARBA00022597"/>
    </source>
</evidence>
<evidence type="ECO:0000256" key="5">
    <source>
        <dbReference type="ARBA" id="ARBA00022475"/>
    </source>
</evidence>
<dbReference type="PROSITE" id="PS51099">
    <property type="entry name" value="PTS_EIIB_TYPE_2"/>
    <property type="match status" value="1"/>
</dbReference>
<evidence type="ECO:0000256" key="2">
    <source>
        <dbReference type="ARBA" id="ARBA00004651"/>
    </source>
</evidence>
<evidence type="ECO:0000259" key="16">
    <source>
        <dbReference type="PROSITE" id="PS51104"/>
    </source>
</evidence>
<dbReference type="GO" id="GO:0022877">
    <property type="term" value="F:protein-N(PI)-phosphohistidine-fructose phosphotransferase system transporter activity"/>
    <property type="evidence" value="ECO:0007669"/>
    <property type="project" value="InterPro"/>
</dbReference>
<dbReference type="GO" id="GO:0009401">
    <property type="term" value="P:phosphoenolpyruvate-dependent sugar phosphotransferase system"/>
    <property type="evidence" value="ECO:0007669"/>
    <property type="project" value="UniProtKB-KW"/>
</dbReference>
<dbReference type="InterPro" id="IPR050864">
    <property type="entry name" value="Bacterial_PTS_Sugar_Transport"/>
</dbReference>
<feature type="transmembrane region" description="Helical" evidence="14">
    <location>
        <begin position="257"/>
        <end position="275"/>
    </location>
</feature>
<evidence type="ECO:0000313" key="17">
    <source>
        <dbReference type="EMBL" id="KAB2517846.1"/>
    </source>
</evidence>
<evidence type="ECO:0000256" key="11">
    <source>
        <dbReference type="ARBA" id="ARBA00022777"/>
    </source>
</evidence>
<dbReference type="InterPro" id="IPR036095">
    <property type="entry name" value="PTS_EIIB-like_sf"/>
</dbReference>
<dbReference type="InterPro" id="IPR003353">
    <property type="entry name" value="PTS_IIB_fruc"/>
</dbReference>
<keyword evidence="12 14" id="KW-1133">Transmembrane helix</keyword>
<dbReference type="Pfam" id="PF02302">
    <property type="entry name" value="PTS_IIB"/>
    <property type="match status" value="1"/>
</dbReference>
<keyword evidence="9" id="KW-0598">Phosphotransferase system</keyword>
<dbReference type="PANTHER" id="PTHR30505:SF0">
    <property type="entry name" value="FRUCTOSE-LIKE PTS SYSTEM EIIBC COMPONENT-RELATED"/>
    <property type="match status" value="1"/>
</dbReference>
<dbReference type="Gene3D" id="3.40.50.2300">
    <property type="match status" value="1"/>
</dbReference>
<feature type="transmembrane region" description="Helical" evidence="14">
    <location>
        <begin position="181"/>
        <end position="205"/>
    </location>
</feature>
<accession>A0A6L3XV82</accession>
<evidence type="ECO:0000256" key="10">
    <source>
        <dbReference type="ARBA" id="ARBA00022692"/>
    </source>
</evidence>
<dbReference type="InterPro" id="IPR013014">
    <property type="entry name" value="PTS_EIIC_2"/>
</dbReference>
<dbReference type="CDD" id="cd05569">
    <property type="entry name" value="PTS_IIB_fructose"/>
    <property type="match status" value="1"/>
</dbReference>
<dbReference type="NCBIfam" id="TIGR00829">
    <property type="entry name" value="FRU"/>
    <property type="match status" value="1"/>
</dbReference>
<dbReference type="PROSITE" id="PS51104">
    <property type="entry name" value="PTS_EIIC_TYPE_2"/>
    <property type="match status" value="1"/>
</dbReference>
<evidence type="ECO:0000313" key="18">
    <source>
        <dbReference type="Proteomes" id="UP000476281"/>
    </source>
</evidence>
<evidence type="ECO:0000256" key="4">
    <source>
        <dbReference type="ARBA" id="ARBA00022448"/>
    </source>
</evidence>
<feature type="transmembrane region" description="Helical" evidence="14">
    <location>
        <begin position="217"/>
        <end position="237"/>
    </location>
</feature>
<dbReference type="PANTHER" id="PTHR30505">
    <property type="entry name" value="FRUCTOSE-LIKE PERMEASE"/>
    <property type="match status" value="1"/>
</dbReference>
<dbReference type="EMBL" id="WBSZ01000458">
    <property type="protein sequence ID" value="KAB2517846.1"/>
    <property type="molecule type" value="Genomic_DNA"/>
</dbReference>
<evidence type="ECO:0000256" key="6">
    <source>
        <dbReference type="ARBA" id="ARBA00022553"/>
    </source>
</evidence>
<keyword evidence="4" id="KW-0813">Transport</keyword>
<evidence type="ECO:0000259" key="15">
    <source>
        <dbReference type="PROSITE" id="PS51099"/>
    </source>
</evidence>
<keyword evidence="10 14" id="KW-0812">Transmembrane</keyword>
<sequence>MTKQKVVAVTACPTGIAHTFMAANKIIAWANEHNIEVKGETQGSDGVKNRLTKQDIASATAIILATDVPIQDAERFENIPHLQTRTQELIKHTDRYLRQALAKEKNVTTVAQEDDLQRSAYQIFIGHIMAAISYMLPVVVMGGLMMATAKITGQFINIEHSPFSVLDKVGFMTIKFMYPVFAMYLAFSIAGKPALIPGLIGGIMSDEVYKRFFDIEGFMPSGFFGAIGIGFFVGYLVRWLNDSIHVRQQLTTIKTMLLVPLITGITLVMVMEYLINPIFGSLNQLMVVFFT</sequence>
<reference evidence="17 18" key="1">
    <citation type="submission" date="2019-09" db="EMBL/GenBank/DDBJ databases">
        <title>Reversal of blaTEM antimicrobial resistance by CRISPR-Cas9 in clinical E. coli and other Enterobacteriaceae strains.</title>
        <authorList>
            <person name="Tagliaferri T."/>
            <person name="Guimaraes N."/>
            <person name="Pereira M."/>
            <person name="Felicori L."/>
            <person name="Horz H.-P."/>
            <person name="Santos S."/>
            <person name="Mendes T."/>
        </authorList>
    </citation>
    <scope>NUCLEOTIDE SEQUENCE [LARGE SCALE GENOMIC DNA]</scope>
    <source>
        <strain evidence="17 18">E2_blaTEM_MG</strain>
    </source>
</reference>
<comment type="catalytic activity">
    <reaction evidence="1">
        <text>D-fructose(out) + N(pros)-phospho-L-histidyl-[protein] = D-fructose 1-phosphate(in) + L-histidyl-[protein]</text>
        <dbReference type="Rhea" id="RHEA:49252"/>
        <dbReference type="Rhea" id="RHEA-COMP:9745"/>
        <dbReference type="Rhea" id="RHEA-COMP:9746"/>
        <dbReference type="ChEBI" id="CHEBI:29979"/>
        <dbReference type="ChEBI" id="CHEBI:37721"/>
        <dbReference type="ChEBI" id="CHEBI:58674"/>
        <dbReference type="ChEBI" id="CHEBI:64837"/>
        <dbReference type="EC" id="2.7.1.202"/>
    </reaction>
</comment>
<feature type="non-terminal residue" evidence="17">
    <location>
        <position position="291"/>
    </location>
</feature>
<evidence type="ECO:0000256" key="9">
    <source>
        <dbReference type="ARBA" id="ARBA00022683"/>
    </source>
</evidence>